<dbReference type="InterPro" id="IPR013083">
    <property type="entry name" value="Znf_RING/FYVE/PHD"/>
</dbReference>
<keyword evidence="1" id="KW-0863">Zinc-finger</keyword>
<accession>A0A9W8IAR8</accession>
<proteinExistence type="predicted"/>
<evidence type="ECO:0000259" key="3">
    <source>
        <dbReference type="PROSITE" id="PS50089"/>
    </source>
</evidence>
<feature type="compositionally biased region" description="Polar residues" evidence="2">
    <location>
        <begin position="33"/>
        <end position="44"/>
    </location>
</feature>
<dbReference type="SUPFAM" id="SSF57850">
    <property type="entry name" value="RING/U-box"/>
    <property type="match status" value="1"/>
</dbReference>
<evidence type="ECO:0000256" key="1">
    <source>
        <dbReference type="PROSITE-ProRule" id="PRU00175"/>
    </source>
</evidence>
<feature type="region of interest" description="Disordered" evidence="2">
    <location>
        <begin position="23"/>
        <end position="83"/>
    </location>
</feature>
<organism evidence="4 5">
    <name type="scientific">Coemansia brasiliensis</name>
    <dbReference type="NCBI Taxonomy" id="2650707"/>
    <lineage>
        <taxon>Eukaryota</taxon>
        <taxon>Fungi</taxon>
        <taxon>Fungi incertae sedis</taxon>
        <taxon>Zoopagomycota</taxon>
        <taxon>Kickxellomycotina</taxon>
        <taxon>Kickxellomycetes</taxon>
        <taxon>Kickxellales</taxon>
        <taxon>Kickxellaceae</taxon>
        <taxon>Coemansia</taxon>
    </lineage>
</organism>
<dbReference type="GO" id="GO:0008270">
    <property type="term" value="F:zinc ion binding"/>
    <property type="evidence" value="ECO:0007669"/>
    <property type="project" value="UniProtKB-KW"/>
</dbReference>
<dbReference type="Gene3D" id="3.30.40.10">
    <property type="entry name" value="Zinc/RING finger domain, C3HC4 (zinc finger)"/>
    <property type="match status" value="1"/>
</dbReference>
<evidence type="ECO:0000313" key="4">
    <source>
        <dbReference type="EMBL" id="KAJ2851895.1"/>
    </source>
</evidence>
<comment type="caution">
    <text evidence="4">The sequence shown here is derived from an EMBL/GenBank/DDBJ whole genome shotgun (WGS) entry which is preliminary data.</text>
</comment>
<gene>
    <name evidence="4" type="ORF">IWW36_000668</name>
</gene>
<keyword evidence="1" id="KW-0479">Metal-binding</keyword>
<dbReference type="PROSITE" id="PS50089">
    <property type="entry name" value="ZF_RING_2"/>
    <property type="match status" value="1"/>
</dbReference>
<dbReference type="Proteomes" id="UP001139887">
    <property type="component" value="Unassembled WGS sequence"/>
</dbReference>
<keyword evidence="5" id="KW-1185">Reference proteome</keyword>
<reference evidence="4" key="1">
    <citation type="submission" date="2022-07" db="EMBL/GenBank/DDBJ databases">
        <title>Phylogenomic reconstructions and comparative analyses of Kickxellomycotina fungi.</title>
        <authorList>
            <person name="Reynolds N.K."/>
            <person name="Stajich J.E."/>
            <person name="Barry K."/>
            <person name="Grigoriev I.V."/>
            <person name="Crous P."/>
            <person name="Smith M.E."/>
        </authorList>
    </citation>
    <scope>NUCLEOTIDE SEQUENCE</scope>
    <source>
        <strain evidence="4">NRRL 1566</strain>
    </source>
</reference>
<name>A0A9W8IAR8_9FUNG</name>
<dbReference type="InterPro" id="IPR001841">
    <property type="entry name" value="Znf_RING"/>
</dbReference>
<feature type="region of interest" description="Disordered" evidence="2">
    <location>
        <begin position="98"/>
        <end position="187"/>
    </location>
</feature>
<dbReference type="AlphaFoldDB" id="A0A9W8IAR8"/>
<feature type="compositionally biased region" description="Polar residues" evidence="2">
    <location>
        <begin position="115"/>
        <end position="137"/>
    </location>
</feature>
<dbReference type="EMBL" id="JANBUW010000007">
    <property type="protein sequence ID" value="KAJ2851895.1"/>
    <property type="molecule type" value="Genomic_DNA"/>
</dbReference>
<evidence type="ECO:0000313" key="5">
    <source>
        <dbReference type="Proteomes" id="UP001139887"/>
    </source>
</evidence>
<keyword evidence="1" id="KW-0862">Zinc</keyword>
<feature type="domain" description="RING-type" evidence="3">
    <location>
        <begin position="523"/>
        <end position="575"/>
    </location>
</feature>
<sequence>MNLSDSDSDDFFGDIRALRRKFGLSKANKSPAKATNQTPSLNKQSGKRLAKTPLHSTTSKFNKKQSIEDNKINSSTDSDNAPAATLGIVSAGEIAALLSPRGTTRQRRKKKPVSSGMTSNANSAERTTRYLSESSPSIPVRTPESRIADPHLLLTRSKTSPATPTAAPRGSSSKRTKTTIGSGRSPDMMKFDLRSLWEKADASPLATPIGRNRLLSSLKPSPGVQIRDTTPRNSAYSIANTFADSALDQGGLLGKVEEELLTKEDIEAAQRKLSQEQTLTQQQVIRDIRERITGFTNSSYSVSAAMERLQCSVTLLCQFYTFGHGELAYDEQGIGWHGEFIGPIANVAQSLDSAGQGVDNRLIANTTLLFPWLRISSVRLKSIDDKDYIMATIDSDLGIAFELGSTDASSTQIVQRMNQQHSKILAEHQLQQPKGSTVFESSGSSQETQELVSLLLSYAKTHDTEFEDLDIEQAMANSEFMQLALPSITSLCRQLASDAQAVFAYTPNNAKARNESTAELKLCTLCYAEDEAIKLEPCCHQLCEECFSHLQRIYPSSSQAEENDPSVICTCPWDRCGISVWSKL</sequence>
<evidence type="ECO:0000256" key="2">
    <source>
        <dbReference type="SAM" id="MobiDB-lite"/>
    </source>
</evidence>
<dbReference type="OrthoDB" id="5593102at2759"/>
<protein>
    <recommendedName>
        <fullName evidence="3">RING-type domain-containing protein</fullName>
    </recommendedName>
</protein>